<reference evidence="1 2" key="1">
    <citation type="submission" date="2022-01" db="EMBL/GenBank/DDBJ databases">
        <title>A high-quality chromosome-level genome assembly of rohu carp, Labeo rohita.</title>
        <authorList>
            <person name="Arick M.A. II"/>
            <person name="Hsu C.-Y."/>
            <person name="Magbanua Z."/>
            <person name="Pechanova O."/>
            <person name="Grover C."/>
            <person name="Miller E."/>
            <person name="Thrash A."/>
            <person name="Ezzel L."/>
            <person name="Alam S."/>
            <person name="Benzie J."/>
            <person name="Hamilton M."/>
            <person name="Karsi A."/>
            <person name="Lawrence M.L."/>
            <person name="Peterson D.G."/>
        </authorList>
    </citation>
    <scope>NUCLEOTIDE SEQUENCE [LARGE SCALE GENOMIC DNA]</scope>
    <source>
        <strain evidence="2">BAU-BD-2019</strain>
        <tissue evidence="1">Blood</tissue>
    </source>
</reference>
<organism evidence="1 2">
    <name type="scientific">Labeo rohita</name>
    <name type="common">Indian major carp</name>
    <name type="synonym">Cyprinus rohita</name>
    <dbReference type="NCBI Taxonomy" id="84645"/>
    <lineage>
        <taxon>Eukaryota</taxon>
        <taxon>Metazoa</taxon>
        <taxon>Chordata</taxon>
        <taxon>Craniata</taxon>
        <taxon>Vertebrata</taxon>
        <taxon>Euteleostomi</taxon>
        <taxon>Actinopterygii</taxon>
        <taxon>Neopterygii</taxon>
        <taxon>Teleostei</taxon>
        <taxon>Ostariophysi</taxon>
        <taxon>Cypriniformes</taxon>
        <taxon>Cyprinidae</taxon>
        <taxon>Labeoninae</taxon>
        <taxon>Labeonini</taxon>
        <taxon>Labeo</taxon>
    </lineage>
</organism>
<name>A0ABQ8LAC0_LABRO</name>
<gene>
    <name evidence="1" type="ORF">H4Q32_030764</name>
</gene>
<evidence type="ECO:0000313" key="1">
    <source>
        <dbReference type="EMBL" id="KAI2647643.1"/>
    </source>
</evidence>
<dbReference type="EMBL" id="JACTAM010000224">
    <property type="protein sequence ID" value="KAI2647643.1"/>
    <property type="molecule type" value="Genomic_DNA"/>
</dbReference>
<sequence>MRLRNGSHSVLKLKMLTKSSSSVSTTECLTKKLGARTGLPVAGKCQKDHLTQSETLSAGQLLKAVEMKEDTSILVHIQRLYVSGYRQYTRFLTKSTATVTGTSEEQSVIIFHYQIIISNSFHLLHILKVKP</sequence>
<evidence type="ECO:0000313" key="2">
    <source>
        <dbReference type="Proteomes" id="UP000830375"/>
    </source>
</evidence>
<comment type="caution">
    <text evidence="1">The sequence shown here is derived from an EMBL/GenBank/DDBJ whole genome shotgun (WGS) entry which is preliminary data.</text>
</comment>
<keyword evidence="2" id="KW-1185">Reference proteome</keyword>
<dbReference type="Proteomes" id="UP000830375">
    <property type="component" value="Unassembled WGS sequence"/>
</dbReference>
<accession>A0ABQ8LAC0</accession>
<protein>
    <submittedName>
        <fullName evidence="1">DASH complex subunit DUO1</fullName>
    </submittedName>
</protein>
<proteinExistence type="predicted"/>